<dbReference type="EMBL" id="FNVT01000002">
    <property type="protein sequence ID" value="SEG34108.1"/>
    <property type="molecule type" value="Genomic_DNA"/>
</dbReference>
<evidence type="ECO:0000313" key="1">
    <source>
        <dbReference type="EMBL" id="SEG34108.1"/>
    </source>
</evidence>
<dbReference type="AlphaFoldDB" id="A0A1H5ZCI8"/>
<evidence type="ECO:0000313" key="2">
    <source>
        <dbReference type="Proteomes" id="UP000236732"/>
    </source>
</evidence>
<sequence length="138" mass="14955">MSAMSFDLAVLAMGGSADHRQACARYERCRSAAHDEADLDPGILAFCHELREWFPDSSPLADDTPWAIAPLRVGADHVIMRLRYGTAGDLAVERIGDLAWHHGLVLFDPQFGEAFFPAPDGWEGPMDCGGATVCARPA</sequence>
<protein>
    <submittedName>
        <fullName evidence="1">Uncharacterized protein</fullName>
    </submittedName>
</protein>
<name>A0A1H5ZCI8_9ACTN</name>
<gene>
    <name evidence="1" type="ORF">SAMN05444920_102642</name>
</gene>
<keyword evidence="2" id="KW-1185">Reference proteome</keyword>
<dbReference type="Proteomes" id="UP000236732">
    <property type="component" value="Unassembled WGS sequence"/>
</dbReference>
<accession>A0A1H5ZCI8</accession>
<proteinExistence type="predicted"/>
<reference evidence="1 2" key="1">
    <citation type="submission" date="2016-10" db="EMBL/GenBank/DDBJ databases">
        <authorList>
            <person name="de Groot N.N."/>
        </authorList>
    </citation>
    <scope>NUCLEOTIDE SEQUENCE [LARGE SCALE GENOMIC DNA]</scope>
    <source>
        <strain evidence="1 2">CGMCC 4.7037</strain>
    </source>
</reference>
<organism evidence="1 2">
    <name type="scientific">Nonomuraea solani</name>
    <dbReference type="NCBI Taxonomy" id="1144553"/>
    <lineage>
        <taxon>Bacteria</taxon>
        <taxon>Bacillati</taxon>
        <taxon>Actinomycetota</taxon>
        <taxon>Actinomycetes</taxon>
        <taxon>Streptosporangiales</taxon>
        <taxon>Streptosporangiaceae</taxon>
        <taxon>Nonomuraea</taxon>
    </lineage>
</organism>